<sequence length="89" mass="9807">MCLLQPQIQLSPNNLKSAALHAPPTTTYTNVHTSRNPTPKDESAKPANSGKRRLSDICQVTKYTTYTVADLIDTNLKSYQLCDIGSRIS</sequence>
<proteinExistence type="predicted"/>
<evidence type="ECO:0000256" key="1">
    <source>
        <dbReference type="SAM" id="MobiDB-lite"/>
    </source>
</evidence>
<protein>
    <submittedName>
        <fullName evidence="2">Uncharacterized protein</fullName>
    </submittedName>
</protein>
<keyword evidence="3" id="KW-1185">Reference proteome</keyword>
<name>A0A6A5UDW0_9PLEO</name>
<feature type="compositionally biased region" description="Polar residues" evidence="1">
    <location>
        <begin position="24"/>
        <end position="37"/>
    </location>
</feature>
<accession>A0A6A5UDW0</accession>
<dbReference type="EMBL" id="ML976985">
    <property type="protein sequence ID" value="KAF1959297.1"/>
    <property type="molecule type" value="Genomic_DNA"/>
</dbReference>
<reference evidence="2" key="1">
    <citation type="journal article" date="2020" name="Stud. Mycol.">
        <title>101 Dothideomycetes genomes: a test case for predicting lifestyles and emergence of pathogens.</title>
        <authorList>
            <person name="Haridas S."/>
            <person name="Albert R."/>
            <person name="Binder M."/>
            <person name="Bloem J."/>
            <person name="Labutti K."/>
            <person name="Salamov A."/>
            <person name="Andreopoulos B."/>
            <person name="Baker S."/>
            <person name="Barry K."/>
            <person name="Bills G."/>
            <person name="Bluhm B."/>
            <person name="Cannon C."/>
            <person name="Castanera R."/>
            <person name="Culley D."/>
            <person name="Daum C."/>
            <person name="Ezra D."/>
            <person name="Gonzalez J."/>
            <person name="Henrissat B."/>
            <person name="Kuo A."/>
            <person name="Liang C."/>
            <person name="Lipzen A."/>
            <person name="Lutzoni F."/>
            <person name="Magnuson J."/>
            <person name="Mondo S."/>
            <person name="Nolan M."/>
            <person name="Ohm R."/>
            <person name="Pangilinan J."/>
            <person name="Park H.-J."/>
            <person name="Ramirez L."/>
            <person name="Alfaro M."/>
            <person name="Sun H."/>
            <person name="Tritt A."/>
            <person name="Yoshinaga Y."/>
            <person name="Zwiers L.-H."/>
            <person name="Turgeon B."/>
            <person name="Goodwin S."/>
            <person name="Spatafora J."/>
            <person name="Crous P."/>
            <person name="Grigoriev I."/>
        </authorList>
    </citation>
    <scope>NUCLEOTIDE SEQUENCE</scope>
    <source>
        <strain evidence="2">CBS 675.92</strain>
    </source>
</reference>
<evidence type="ECO:0000313" key="3">
    <source>
        <dbReference type="Proteomes" id="UP000800035"/>
    </source>
</evidence>
<feature type="region of interest" description="Disordered" evidence="1">
    <location>
        <begin position="18"/>
        <end position="53"/>
    </location>
</feature>
<dbReference type="AlphaFoldDB" id="A0A6A5UDW0"/>
<gene>
    <name evidence="2" type="ORF">CC80DRAFT_324836</name>
</gene>
<dbReference type="Proteomes" id="UP000800035">
    <property type="component" value="Unassembled WGS sequence"/>
</dbReference>
<organism evidence="2 3">
    <name type="scientific">Byssothecium circinans</name>
    <dbReference type="NCBI Taxonomy" id="147558"/>
    <lineage>
        <taxon>Eukaryota</taxon>
        <taxon>Fungi</taxon>
        <taxon>Dikarya</taxon>
        <taxon>Ascomycota</taxon>
        <taxon>Pezizomycotina</taxon>
        <taxon>Dothideomycetes</taxon>
        <taxon>Pleosporomycetidae</taxon>
        <taxon>Pleosporales</taxon>
        <taxon>Massarineae</taxon>
        <taxon>Massarinaceae</taxon>
        <taxon>Byssothecium</taxon>
    </lineage>
</organism>
<evidence type="ECO:0000313" key="2">
    <source>
        <dbReference type="EMBL" id="KAF1959297.1"/>
    </source>
</evidence>